<accession>A0A414Z2E1</accession>
<evidence type="ECO:0000313" key="9">
    <source>
        <dbReference type="EMBL" id="UVQ95406.1"/>
    </source>
</evidence>
<evidence type="ECO:0000256" key="6">
    <source>
        <dbReference type="SAM" id="Phobius"/>
    </source>
</evidence>
<dbReference type="InterPro" id="IPR050833">
    <property type="entry name" value="Poly_Biosynth_Transport"/>
</dbReference>
<feature type="transmembrane region" description="Helical" evidence="6">
    <location>
        <begin position="156"/>
        <end position="180"/>
    </location>
</feature>
<evidence type="ECO:0000256" key="2">
    <source>
        <dbReference type="ARBA" id="ARBA00022475"/>
    </source>
</evidence>
<dbReference type="EMBL" id="QRKD01000002">
    <property type="protein sequence ID" value="RHH94164.1"/>
    <property type="molecule type" value="Genomic_DNA"/>
</dbReference>
<feature type="transmembrane region" description="Helical" evidence="6">
    <location>
        <begin position="186"/>
        <end position="208"/>
    </location>
</feature>
<dbReference type="EMBL" id="VVYJ01000011">
    <property type="protein sequence ID" value="KAA5473424.1"/>
    <property type="molecule type" value="Genomic_DNA"/>
</dbReference>
<feature type="transmembrane region" description="Helical" evidence="6">
    <location>
        <begin position="42"/>
        <end position="64"/>
    </location>
</feature>
<dbReference type="PANTHER" id="PTHR30250">
    <property type="entry name" value="PST FAMILY PREDICTED COLANIC ACID TRANSPORTER"/>
    <property type="match status" value="1"/>
</dbReference>
<gene>
    <name evidence="8" type="ORF">DW190_05745</name>
    <name evidence="7" type="ORF">F2Y39_17160</name>
    <name evidence="9" type="ORF">NXW23_13540</name>
</gene>
<feature type="transmembrane region" description="Helical" evidence="6">
    <location>
        <begin position="378"/>
        <end position="400"/>
    </location>
</feature>
<dbReference type="RefSeq" id="WP_122295244.1">
    <property type="nucleotide sequence ID" value="NZ_CAXSLD010000005.1"/>
</dbReference>
<evidence type="ECO:0000256" key="4">
    <source>
        <dbReference type="ARBA" id="ARBA00022989"/>
    </source>
</evidence>
<evidence type="ECO:0000256" key="5">
    <source>
        <dbReference type="ARBA" id="ARBA00023136"/>
    </source>
</evidence>
<keyword evidence="5 6" id="KW-0472">Membrane</keyword>
<evidence type="ECO:0000313" key="10">
    <source>
        <dbReference type="Proteomes" id="UP000283512"/>
    </source>
</evidence>
<reference evidence="9" key="3">
    <citation type="submission" date="2022-08" db="EMBL/GenBank/DDBJ databases">
        <title>Genome Sequencing of Bacteroides fragilis Group Isolates with Nanopore Technology.</title>
        <authorList>
            <person name="Tisza M.J."/>
            <person name="Smith D."/>
            <person name="Dekker J.P."/>
        </authorList>
    </citation>
    <scope>NUCLEOTIDE SEQUENCE</scope>
    <source>
        <strain evidence="9">BFG-474</strain>
    </source>
</reference>
<proteinExistence type="predicted"/>
<dbReference type="GO" id="GO:0005886">
    <property type="term" value="C:plasma membrane"/>
    <property type="evidence" value="ECO:0007669"/>
    <property type="project" value="UniProtKB-SubCell"/>
</dbReference>
<dbReference type="AlphaFoldDB" id="A0A414Z2E1"/>
<feature type="transmembrane region" description="Helical" evidence="6">
    <location>
        <begin position="12"/>
        <end position="30"/>
    </location>
</feature>
<keyword evidence="3 6" id="KW-0812">Transmembrane</keyword>
<feature type="transmembrane region" description="Helical" evidence="6">
    <location>
        <begin position="446"/>
        <end position="462"/>
    </location>
</feature>
<dbReference type="Proteomes" id="UP000283512">
    <property type="component" value="Unassembled WGS sequence"/>
</dbReference>
<dbReference type="Proteomes" id="UP001060260">
    <property type="component" value="Chromosome"/>
</dbReference>
<sequence length="515" mass="58051">MSSSPNRIVKNTFFLYGKMLITIFFTLYTTRLVLKSLGVVDYGVFGVIGGAVNMLGFLSASMAATTQRFMSYSEGTGNLEDKRQVFNVSVILHFIIAICACLLLCSFSYLFFDKIINVPVERLYAAKVVYYSMVFSVTVTVLSVPYDAVINSHENMLYYSIVGIIDSFVKLIIAIYIATSVSGDKLIVYGILMAVLSIVVMIVMQIYCHKYYSECVFKPLTYFSKKKLKQMSSFASWKLSTQFTSMVGNYGAGLLMNHYFGAVINAAISIASQVISQLQSFSNNMIKAVNPAIVKSEGENNRESMLQVSMYSCKYSFLIFAIFAAPALVCLDKLLVWWLVDVPQWAYLMTLVGILRSLNECLLLPLETSIGATGKIRGNSFYSSLINIFPLLLLVILFYIGYSPMAYIVVSFSVWGIIYELKTVYFAKKVCRLNIKIFFNEYIKKPYITFLFSVAWGLLVRFLLGDNILSICTTIICVLGVFISLVYFYVMGMTEKKYAKNVVKNICYKINGEYK</sequence>
<dbReference type="Proteomes" id="UP000427825">
    <property type="component" value="Unassembled WGS sequence"/>
</dbReference>
<evidence type="ECO:0000313" key="8">
    <source>
        <dbReference type="EMBL" id="RHH94164.1"/>
    </source>
</evidence>
<reference evidence="7 11" key="2">
    <citation type="journal article" date="2019" name="Nat. Med.">
        <title>A library of human gut bacterial isolates paired with longitudinal multiomics data enables mechanistic microbiome research.</title>
        <authorList>
            <person name="Poyet M."/>
            <person name="Groussin M."/>
            <person name="Gibbons S.M."/>
            <person name="Avila-Pacheco J."/>
            <person name="Jiang X."/>
            <person name="Kearney S.M."/>
            <person name="Perrotta A.R."/>
            <person name="Berdy B."/>
            <person name="Zhao S."/>
            <person name="Lieberman T.D."/>
            <person name="Swanson P.K."/>
            <person name="Smith M."/>
            <person name="Roesemann S."/>
            <person name="Alexander J.E."/>
            <person name="Rich S.A."/>
            <person name="Livny J."/>
            <person name="Vlamakis H."/>
            <person name="Clish C."/>
            <person name="Bullock K."/>
            <person name="Deik A."/>
            <person name="Scott J."/>
            <person name="Pierce K.A."/>
            <person name="Xavier R.J."/>
            <person name="Alm E.J."/>
        </authorList>
    </citation>
    <scope>NUCLEOTIDE SEQUENCE [LARGE SCALE GENOMIC DNA]</scope>
    <source>
        <strain evidence="7 11">BIOML-A25</strain>
    </source>
</reference>
<protein>
    <recommendedName>
        <fullName evidence="12">Polysaccharide biosynthesis protein</fullName>
    </recommendedName>
</protein>
<comment type="subcellular location">
    <subcellularLocation>
        <location evidence="1">Cell membrane</location>
        <topology evidence="1">Multi-pass membrane protein</topology>
    </subcellularLocation>
</comment>
<feature type="transmembrane region" description="Helical" evidence="6">
    <location>
        <begin position="406"/>
        <end position="425"/>
    </location>
</feature>
<reference evidence="8 10" key="1">
    <citation type="submission" date="2018-08" db="EMBL/GenBank/DDBJ databases">
        <title>A genome reference for cultivated species of the human gut microbiota.</title>
        <authorList>
            <person name="Zou Y."/>
            <person name="Xue W."/>
            <person name="Luo G."/>
        </authorList>
    </citation>
    <scope>NUCLEOTIDE SEQUENCE [LARGE SCALE GENOMIC DNA]</scope>
    <source>
        <strain evidence="8 10">AM16-49B</strain>
    </source>
</reference>
<dbReference type="EMBL" id="CP103166">
    <property type="protein sequence ID" value="UVQ95406.1"/>
    <property type="molecule type" value="Genomic_DNA"/>
</dbReference>
<evidence type="ECO:0008006" key="12">
    <source>
        <dbReference type="Google" id="ProtNLM"/>
    </source>
</evidence>
<name>A0A414Z2E1_9BACE</name>
<evidence type="ECO:0000256" key="3">
    <source>
        <dbReference type="ARBA" id="ARBA00022692"/>
    </source>
</evidence>
<feature type="transmembrane region" description="Helical" evidence="6">
    <location>
        <begin position="85"/>
        <end position="112"/>
    </location>
</feature>
<keyword evidence="4 6" id="KW-1133">Transmembrane helix</keyword>
<evidence type="ECO:0000313" key="7">
    <source>
        <dbReference type="EMBL" id="KAA5473424.1"/>
    </source>
</evidence>
<keyword evidence="2" id="KW-1003">Cell membrane</keyword>
<organism evidence="8 10">
    <name type="scientific">Bacteroides caccae</name>
    <dbReference type="NCBI Taxonomy" id="47678"/>
    <lineage>
        <taxon>Bacteria</taxon>
        <taxon>Pseudomonadati</taxon>
        <taxon>Bacteroidota</taxon>
        <taxon>Bacteroidia</taxon>
        <taxon>Bacteroidales</taxon>
        <taxon>Bacteroidaceae</taxon>
        <taxon>Bacteroides</taxon>
    </lineage>
</organism>
<dbReference type="PANTHER" id="PTHR30250:SF26">
    <property type="entry name" value="PSMA PROTEIN"/>
    <property type="match status" value="1"/>
</dbReference>
<evidence type="ECO:0000313" key="11">
    <source>
        <dbReference type="Proteomes" id="UP000427825"/>
    </source>
</evidence>
<feature type="transmembrane region" description="Helical" evidence="6">
    <location>
        <begin position="468"/>
        <end position="490"/>
    </location>
</feature>
<evidence type="ECO:0000256" key="1">
    <source>
        <dbReference type="ARBA" id="ARBA00004651"/>
    </source>
</evidence>
<feature type="transmembrane region" description="Helical" evidence="6">
    <location>
        <begin position="315"/>
        <end position="339"/>
    </location>
</feature>
<feature type="transmembrane region" description="Helical" evidence="6">
    <location>
        <begin position="124"/>
        <end position="144"/>
    </location>
</feature>